<evidence type="ECO:0000313" key="1">
    <source>
        <dbReference type="EMBL" id="JAD38168.1"/>
    </source>
</evidence>
<reference evidence="1" key="2">
    <citation type="journal article" date="2015" name="Data Brief">
        <title>Shoot transcriptome of the giant reed, Arundo donax.</title>
        <authorList>
            <person name="Barrero R.A."/>
            <person name="Guerrero F.D."/>
            <person name="Moolhuijzen P."/>
            <person name="Goolsby J.A."/>
            <person name="Tidwell J."/>
            <person name="Bellgard S.E."/>
            <person name="Bellgard M.I."/>
        </authorList>
    </citation>
    <scope>NUCLEOTIDE SEQUENCE</scope>
    <source>
        <tissue evidence="1">Shoot tissue taken approximately 20 cm above the soil surface</tissue>
    </source>
</reference>
<protein>
    <submittedName>
        <fullName evidence="1">Uncharacterized protein</fullName>
    </submittedName>
</protein>
<organism evidence="1">
    <name type="scientific">Arundo donax</name>
    <name type="common">Giant reed</name>
    <name type="synonym">Donax arundinaceus</name>
    <dbReference type="NCBI Taxonomy" id="35708"/>
    <lineage>
        <taxon>Eukaryota</taxon>
        <taxon>Viridiplantae</taxon>
        <taxon>Streptophyta</taxon>
        <taxon>Embryophyta</taxon>
        <taxon>Tracheophyta</taxon>
        <taxon>Spermatophyta</taxon>
        <taxon>Magnoliopsida</taxon>
        <taxon>Liliopsida</taxon>
        <taxon>Poales</taxon>
        <taxon>Poaceae</taxon>
        <taxon>PACMAD clade</taxon>
        <taxon>Arundinoideae</taxon>
        <taxon>Arundineae</taxon>
        <taxon>Arundo</taxon>
    </lineage>
</organism>
<name>A0A0A8ZKI0_ARUDO</name>
<dbReference type="AlphaFoldDB" id="A0A0A8ZKI0"/>
<sequence>MRCSCLRGMVLGFTFQVSMLSSRYLYICQN</sequence>
<accession>A0A0A8ZKI0</accession>
<dbReference type="EMBL" id="GBRH01259727">
    <property type="protein sequence ID" value="JAD38168.1"/>
    <property type="molecule type" value="Transcribed_RNA"/>
</dbReference>
<proteinExistence type="predicted"/>
<reference evidence="1" key="1">
    <citation type="submission" date="2014-09" db="EMBL/GenBank/DDBJ databases">
        <authorList>
            <person name="Magalhaes I.L.F."/>
            <person name="Oliveira U."/>
            <person name="Santos F.R."/>
            <person name="Vidigal T.H.D.A."/>
            <person name="Brescovit A.D."/>
            <person name="Santos A.J."/>
        </authorList>
    </citation>
    <scope>NUCLEOTIDE SEQUENCE</scope>
    <source>
        <tissue evidence="1">Shoot tissue taken approximately 20 cm above the soil surface</tissue>
    </source>
</reference>